<dbReference type="Pfam" id="PF02518">
    <property type="entry name" value="HATPase_c"/>
    <property type="match status" value="1"/>
</dbReference>
<dbReference type="CDD" id="cd00130">
    <property type="entry name" value="PAS"/>
    <property type="match status" value="6"/>
</dbReference>
<dbReference type="InterPro" id="IPR004358">
    <property type="entry name" value="Sig_transdc_His_kin-like_C"/>
</dbReference>
<feature type="domain" description="PAS" evidence="9">
    <location>
        <begin position="145"/>
        <end position="217"/>
    </location>
</feature>
<feature type="domain" description="Histidine kinase" evidence="8">
    <location>
        <begin position="919"/>
        <end position="1135"/>
    </location>
</feature>
<dbReference type="FunFam" id="3.30.450.20:FF:000099">
    <property type="entry name" value="Sensory box sensor histidine kinase"/>
    <property type="match status" value="1"/>
</dbReference>
<dbReference type="SMART" id="SM00086">
    <property type="entry name" value="PAC"/>
    <property type="match status" value="6"/>
</dbReference>
<feature type="domain" description="PAC" evidence="10">
    <location>
        <begin position="473"/>
        <end position="525"/>
    </location>
</feature>
<dbReference type="eggNOG" id="COG0517">
    <property type="taxonomic scope" value="Bacteria"/>
</dbReference>
<dbReference type="InterPro" id="IPR000014">
    <property type="entry name" value="PAS"/>
</dbReference>
<dbReference type="SUPFAM" id="SSF55785">
    <property type="entry name" value="PYP-like sensor domain (PAS domain)"/>
    <property type="match status" value="6"/>
</dbReference>
<evidence type="ECO:0000259" key="8">
    <source>
        <dbReference type="PROSITE" id="PS50109"/>
    </source>
</evidence>
<dbReference type="SUPFAM" id="SSF47384">
    <property type="entry name" value="Homodimeric domain of signal transducing histidine kinase"/>
    <property type="match status" value="1"/>
</dbReference>
<dbReference type="CDD" id="cd00075">
    <property type="entry name" value="HATPase"/>
    <property type="match status" value="1"/>
</dbReference>
<dbReference type="EMBL" id="CP002059">
    <property type="protein sequence ID" value="ADI62996.1"/>
    <property type="molecule type" value="Genomic_DNA"/>
</dbReference>
<dbReference type="eggNOG" id="COG5002">
    <property type="taxonomic scope" value="Bacteria"/>
</dbReference>
<dbReference type="InterPro" id="IPR003661">
    <property type="entry name" value="HisK_dim/P_dom"/>
</dbReference>
<dbReference type="OrthoDB" id="453200at2"/>
<keyword evidence="6" id="KW-0902">Two-component regulatory system</keyword>
<dbReference type="FunFam" id="3.30.565.10:FF:000006">
    <property type="entry name" value="Sensor histidine kinase WalK"/>
    <property type="match status" value="1"/>
</dbReference>
<dbReference type="PROSITE" id="PS50109">
    <property type="entry name" value="HIS_KIN"/>
    <property type="match status" value="1"/>
</dbReference>
<feature type="domain" description="PAC" evidence="10">
    <location>
        <begin position="716"/>
        <end position="770"/>
    </location>
</feature>
<sequence>MQASPHYLVLRNLDAIIDSSPLTVGPETLVLDAIALMAERCQDVLVKSGSQVIGCLTSQDIMRLVALGTELRTTKIAEVMQSSVIKLKVAAGDALKPIVSLFSQTQTQLIAVIDEQDQMVGVITPESICLALGVVEMVENQLLQSQQMLQLIMDTIPHGIFWKDIHSVFLGCNRNFAKMVGFENPEDIVGKTDFDLVVDPEQAEFYDATLMEANQPEYYQIIPKQQADGSQIWLETNKVPLHSIGGQVVGMLGTVQDVTQRKETQEALEKSEEWFRFLAESIPQQVWIADADGNLVYMNQRVLDGFGSTRERVLGGKWTQWVHPDDLPNVVNVWNQSLATGINYEVEFRLFQKPSGTYHWHMGRALALRDRQGKIVNWFGTNTDIHDRVTAEIALRESEEYFRLLVEGVKDYAIYMLDPEGRVMSWNSGAECMTGYQAAEIIGRDFACFFPPEDIANAMPKQQLEAASVNSRCESESIFVRKDGSYFWANCILTALHDDTGELRGFCKLTRDITERKLTEKSLLRLQKAIESTSDGISIANISGQVIYVNPAFTEVLDYTGIQLNTCGGLVTTFRNPKVFETVLATVHRGESWHGEVTMQAQSGDYVQVDLRTDAIKDTTGKIVYLVSIYTDITQRRFIEEGLRLRDRAIAASSNGIIIADITIPDGSITYVNPAFERMTGYTAAEVMRQNFRLFLGADINQPALEQMKIAMQTGQDCKVILRNYRKDGSLFWHELNISPVYDTEACLTHYIGIQTDITQRKQAETALLVTQQRLQYLLSASPAVIYTSEAMRDYGTVFISNNIKGMVGYEAQEFVKDSGFWFSHIHPEDASDVLAELSQVQVFDKKQYSLEYRFLHADGTYRWIYDQGKVVWDKAGNPLELVGYWADITSRKQLEQELRTALEKEKELNELKSRFISMTSHEFRTPLSTILSSAELLEHYHQRWTEEKLLIHLRRIQTAVHRMTEMLDDILVIGKAEAGKLEYKPLFFDLVEYCRQLVEEVRLNLKSQHLIFFTSQCKSISCYMDDKLLGYILSNLLSNALKYSPDGSLVRFTLACKNEQAVLKIQDQGIGIPEENQPRLFESFYRANNVGNILGTGLGLAIVKKCVDIHNGEIYFTSQLGIGTQFTVKLPVEKYIK</sequence>
<evidence type="ECO:0000259" key="9">
    <source>
        <dbReference type="PROSITE" id="PS50112"/>
    </source>
</evidence>
<evidence type="ECO:0000313" key="11">
    <source>
        <dbReference type="EMBL" id="ADI62996.1"/>
    </source>
</evidence>
<dbReference type="STRING" id="551115.Aazo_0462"/>
<dbReference type="InterPro" id="IPR000644">
    <property type="entry name" value="CBS_dom"/>
</dbReference>
<dbReference type="PROSITE" id="PS50113">
    <property type="entry name" value="PAC"/>
    <property type="match status" value="6"/>
</dbReference>
<dbReference type="InterPro" id="IPR013656">
    <property type="entry name" value="PAS_4"/>
</dbReference>
<dbReference type="Pfam" id="PF08448">
    <property type="entry name" value="PAS_4"/>
    <property type="match status" value="1"/>
</dbReference>
<dbReference type="NCBIfam" id="TIGR00229">
    <property type="entry name" value="sensory_box"/>
    <property type="match status" value="6"/>
</dbReference>
<dbReference type="InterPro" id="IPR013655">
    <property type="entry name" value="PAS_fold_3"/>
</dbReference>
<dbReference type="Pfam" id="PF00512">
    <property type="entry name" value="HisKA"/>
    <property type="match status" value="1"/>
</dbReference>
<comment type="catalytic activity">
    <reaction evidence="1">
        <text>ATP + protein L-histidine = ADP + protein N-phospho-L-histidine.</text>
        <dbReference type="EC" id="2.7.13.3"/>
    </reaction>
</comment>
<dbReference type="Gene3D" id="1.10.287.130">
    <property type="match status" value="1"/>
</dbReference>
<keyword evidence="3" id="KW-0597">Phosphoprotein</keyword>
<dbReference type="RefSeq" id="WP_013190015.1">
    <property type="nucleotide sequence ID" value="NC_014248.1"/>
</dbReference>
<feature type="domain" description="PAC" evidence="10">
    <location>
        <begin position="593"/>
        <end position="645"/>
    </location>
</feature>
<dbReference type="PANTHER" id="PTHR43304">
    <property type="entry name" value="PHYTOCHROME-LIKE PROTEIN CPH1"/>
    <property type="match status" value="1"/>
</dbReference>
<feature type="domain" description="PAS" evidence="9">
    <location>
        <begin position="271"/>
        <end position="341"/>
    </location>
</feature>
<accession>D7E087</accession>
<dbReference type="Gene3D" id="3.10.580.10">
    <property type="entry name" value="CBS-domain"/>
    <property type="match status" value="1"/>
</dbReference>
<evidence type="ECO:0000259" key="10">
    <source>
        <dbReference type="PROSITE" id="PS50113"/>
    </source>
</evidence>
<comment type="function">
    <text evidence="7">Photoreceptor which exists in two forms that are reversibly interconvertible by light: the R form that absorbs maximally in the red region of the spectrum and the FR form that absorbs maximally in the far-red region.</text>
</comment>
<evidence type="ECO:0000256" key="2">
    <source>
        <dbReference type="ARBA" id="ARBA00012438"/>
    </source>
</evidence>
<organism evidence="11 12">
    <name type="scientific">Nostoc azollae (strain 0708)</name>
    <name type="common">Anabaena azollae (strain 0708)</name>
    <dbReference type="NCBI Taxonomy" id="551115"/>
    <lineage>
        <taxon>Bacteria</taxon>
        <taxon>Bacillati</taxon>
        <taxon>Cyanobacteriota</taxon>
        <taxon>Cyanophyceae</taxon>
        <taxon>Nostocales</taxon>
        <taxon>Nostocaceae</taxon>
        <taxon>Trichormus</taxon>
    </lineage>
</organism>
<evidence type="ECO:0000256" key="1">
    <source>
        <dbReference type="ARBA" id="ARBA00000085"/>
    </source>
</evidence>
<dbReference type="CDD" id="cd00082">
    <property type="entry name" value="HisKA"/>
    <property type="match status" value="1"/>
</dbReference>
<dbReference type="HOGENOM" id="CLU_000445_114_18_3"/>
<feature type="domain" description="PAS" evidence="9">
    <location>
        <begin position="398"/>
        <end position="454"/>
    </location>
</feature>
<protein>
    <recommendedName>
        <fullName evidence="2">histidine kinase</fullName>
        <ecNumber evidence="2">2.7.13.3</ecNumber>
    </recommendedName>
</protein>
<feature type="domain" description="PAS" evidence="9">
    <location>
        <begin position="771"/>
        <end position="841"/>
    </location>
</feature>
<dbReference type="SMART" id="SM00388">
    <property type="entry name" value="HisKA"/>
    <property type="match status" value="1"/>
</dbReference>
<keyword evidence="5 11" id="KW-0418">Kinase</keyword>
<evidence type="ECO:0000256" key="7">
    <source>
        <dbReference type="ARBA" id="ARBA00055745"/>
    </source>
</evidence>
<evidence type="ECO:0000256" key="4">
    <source>
        <dbReference type="ARBA" id="ARBA00022679"/>
    </source>
</evidence>
<dbReference type="Pfam" id="PF00571">
    <property type="entry name" value="CBS"/>
    <property type="match status" value="1"/>
</dbReference>
<feature type="domain" description="PAC" evidence="10">
    <location>
        <begin position="849"/>
        <end position="901"/>
    </location>
</feature>
<evidence type="ECO:0000256" key="3">
    <source>
        <dbReference type="ARBA" id="ARBA00022553"/>
    </source>
</evidence>
<evidence type="ECO:0000313" key="12">
    <source>
        <dbReference type="Proteomes" id="UP000001511"/>
    </source>
</evidence>
<dbReference type="PANTHER" id="PTHR43304:SF1">
    <property type="entry name" value="PAC DOMAIN-CONTAINING PROTEIN"/>
    <property type="match status" value="1"/>
</dbReference>
<keyword evidence="4" id="KW-0808">Transferase</keyword>
<dbReference type="InterPro" id="IPR003594">
    <property type="entry name" value="HATPase_dom"/>
</dbReference>
<dbReference type="InterPro" id="IPR052162">
    <property type="entry name" value="Sensor_kinase/Photoreceptor"/>
</dbReference>
<dbReference type="InterPro" id="IPR001610">
    <property type="entry name" value="PAC"/>
</dbReference>
<feature type="domain" description="PAS" evidence="9">
    <location>
        <begin position="666"/>
        <end position="715"/>
    </location>
</feature>
<dbReference type="eggNOG" id="COG2205">
    <property type="taxonomic scope" value="Bacteria"/>
</dbReference>
<evidence type="ECO:0000256" key="6">
    <source>
        <dbReference type="ARBA" id="ARBA00023012"/>
    </source>
</evidence>
<dbReference type="InterPro" id="IPR036097">
    <property type="entry name" value="HisK_dim/P_sf"/>
</dbReference>
<evidence type="ECO:0000256" key="5">
    <source>
        <dbReference type="ARBA" id="ARBA00022777"/>
    </source>
</evidence>
<feature type="domain" description="PAC" evidence="10">
    <location>
        <begin position="215"/>
        <end position="270"/>
    </location>
</feature>
<dbReference type="InterPro" id="IPR036890">
    <property type="entry name" value="HATPase_C_sf"/>
</dbReference>
<dbReference type="Proteomes" id="UP000001511">
    <property type="component" value="Chromosome"/>
</dbReference>
<dbReference type="GO" id="GO:0000155">
    <property type="term" value="F:phosphorelay sensor kinase activity"/>
    <property type="evidence" value="ECO:0007669"/>
    <property type="project" value="InterPro"/>
</dbReference>
<dbReference type="InterPro" id="IPR046342">
    <property type="entry name" value="CBS_dom_sf"/>
</dbReference>
<dbReference type="SUPFAM" id="SSF54631">
    <property type="entry name" value="CBS-domain pair"/>
    <property type="match status" value="1"/>
</dbReference>
<name>D7E087_NOSA0</name>
<dbReference type="InterPro" id="IPR035965">
    <property type="entry name" value="PAS-like_dom_sf"/>
</dbReference>
<dbReference type="AlphaFoldDB" id="D7E087"/>
<dbReference type="KEGG" id="naz:Aazo_0462"/>
<gene>
    <name evidence="11" type="ordered locus">Aazo_0462</name>
</gene>
<proteinExistence type="predicted"/>
<feature type="domain" description="PAC" evidence="10">
    <location>
        <begin position="344"/>
        <end position="397"/>
    </location>
</feature>
<dbReference type="Pfam" id="PF13426">
    <property type="entry name" value="PAS_9"/>
    <property type="match status" value="3"/>
</dbReference>
<feature type="domain" description="PAS" evidence="9">
    <location>
        <begin position="522"/>
        <end position="560"/>
    </location>
</feature>
<dbReference type="Gene3D" id="3.30.450.20">
    <property type="entry name" value="PAS domain"/>
    <property type="match status" value="6"/>
</dbReference>
<dbReference type="InterPro" id="IPR005467">
    <property type="entry name" value="His_kinase_dom"/>
</dbReference>
<dbReference type="EC" id="2.7.13.3" evidence="2"/>
<keyword evidence="12" id="KW-1185">Reference proteome</keyword>
<dbReference type="Gene3D" id="3.30.565.10">
    <property type="entry name" value="Histidine kinase-like ATPase, C-terminal domain"/>
    <property type="match status" value="1"/>
</dbReference>
<dbReference type="PRINTS" id="PR00344">
    <property type="entry name" value="BCTRLSENSOR"/>
</dbReference>
<dbReference type="eggNOG" id="COG2202">
    <property type="taxonomic scope" value="Bacteria"/>
</dbReference>
<dbReference type="InterPro" id="IPR000700">
    <property type="entry name" value="PAS-assoc_C"/>
</dbReference>
<dbReference type="SMART" id="SM00091">
    <property type="entry name" value="PAS"/>
    <property type="match status" value="6"/>
</dbReference>
<dbReference type="Pfam" id="PF08447">
    <property type="entry name" value="PAS_3"/>
    <property type="match status" value="2"/>
</dbReference>
<dbReference type="SUPFAM" id="SSF55874">
    <property type="entry name" value="ATPase domain of HSP90 chaperone/DNA topoisomerase II/histidine kinase"/>
    <property type="match status" value="1"/>
</dbReference>
<reference evidence="11 12" key="1">
    <citation type="journal article" date="2010" name="PLoS ONE">
        <title>Genome erosion in a nitrogen-fixing vertically transmitted endosymbiotic multicellular cyanobacterium.</title>
        <authorList>
            <person name="Ran L."/>
            <person name="Larsson J."/>
            <person name="Vigil-Stenman T."/>
            <person name="Nylander J.A."/>
            <person name="Ininbergs K."/>
            <person name="Zheng W.W."/>
            <person name="Lapidus A."/>
            <person name="Lowry S."/>
            <person name="Haselkorn R."/>
            <person name="Bergman B."/>
        </authorList>
    </citation>
    <scope>NUCLEOTIDE SEQUENCE [LARGE SCALE GENOMIC DNA]</scope>
    <source>
        <strain evidence="11 12">0708</strain>
    </source>
</reference>
<dbReference type="PROSITE" id="PS50112">
    <property type="entry name" value="PAS"/>
    <property type="match status" value="6"/>
</dbReference>
<dbReference type="SMART" id="SM00387">
    <property type="entry name" value="HATPase_c"/>
    <property type="match status" value="1"/>
</dbReference>